<name>A0A8E6IME6_SALER</name>
<geneLocation type="plasmid" evidence="1">
    <name>pCFSAN001015</name>
</geneLocation>
<organism evidence="1">
    <name type="scientific">Salmonella enterica subsp. salamae</name>
    <dbReference type="NCBI Taxonomy" id="59202"/>
    <lineage>
        <taxon>Bacteria</taxon>
        <taxon>Pseudomonadati</taxon>
        <taxon>Pseudomonadota</taxon>
        <taxon>Gammaproteobacteria</taxon>
        <taxon>Enterobacterales</taxon>
        <taxon>Enterobacteriaceae</taxon>
        <taxon>Salmonella</taxon>
    </lineage>
</organism>
<reference evidence="1" key="1">
    <citation type="submission" date="2018-07" db="EMBL/GenBank/DDBJ databases">
        <authorList>
            <consortium name="GenomeTrakr network: Whole genome sequencing for foodborne pathogen traceback"/>
        </authorList>
    </citation>
    <scope>NUCLEOTIDE SEQUENCE</scope>
    <source>
        <plasmid evidence="1">pCFSAN001015</plasmid>
    </source>
</reference>
<reference evidence="1" key="2">
    <citation type="submission" date="2021-05" db="EMBL/GenBank/DDBJ databases">
        <title>Whole genome PacBio Sequel sequence of Salmonella enterica subsp. enterica.</title>
        <authorList>
            <person name="Hoffmann M."/>
            <person name="Balkey M."/>
            <person name="Luo Y."/>
        </authorList>
    </citation>
    <scope>NUCLEOTIDE SEQUENCE</scope>
    <source>
        <plasmid evidence="1">pCFSAN001015</plasmid>
    </source>
</reference>
<dbReference type="NCBIfam" id="TIGR01414">
    <property type="entry name" value="autotrans_barl"/>
    <property type="match status" value="1"/>
</dbReference>
<dbReference type="AlphaFoldDB" id="A0A8E6IME6"/>
<accession>A0A8E6IME6</accession>
<dbReference type="GO" id="GO:0019867">
    <property type="term" value="C:outer membrane"/>
    <property type="evidence" value="ECO:0007669"/>
    <property type="project" value="InterPro"/>
</dbReference>
<proteinExistence type="predicted"/>
<keyword evidence="1" id="KW-0614">Plasmid</keyword>
<dbReference type="EMBL" id="CP074597">
    <property type="protein sequence ID" value="QVP52761.1"/>
    <property type="molecule type" value="Genomic_DNA"/>
</dbReference>
<protein>
    <submittedName>
        <fullName evidence="1">Autotransporter outer membrane beta-barrel domain-containing protein</fullName>
    </submittedName>
</protein>
<gene>
    <name evidence="1" type="ORF">AIT66_24670</name>
</gene>
<dbReference type="InterPro" id="IPR006315">
    <property type="entry name" value="OM_autotransptr_brl_dom"/>
</dbReference>
<evidence type="ECO:0000313" key="1">
    <source>
        <dbReference type="EMBL" id="QVP52761.1"/>
    </source>
</evidence>
<sequence>MCLTAAVSHEYSAGNRVRINREYEFSSDISGTAGRFGAGERAHLTQEAEVWTGGGSYQKGISTESPVTGSAGFRINFWRGTGPLRWGACGRAEGHDLIRVNSPCVS</sequence>